<accession>A0A063XZF0</accession>
<evidence type="ECO:0000256" key="1">
    <source>
        <dbReference type="ARBA" id="ARBA00012386"/>
    </source>
</evidence>
<proteinExistence type="predicted"/>
<dbReference type="EC" id="2.5.1.25" evidence="1"/>
<dbReference type="Pfam" id="PF03942">
    <property type="entry name" value="DTW"/>
    <property type="match status" value="1"/>
</dbReference>
<evidence type="ECO:0000313" key="7">
    <source>
        <dbReference type="Proteomes" id="UP000027318"/>
    </source>
</evidence>
<dbReference type="InterPro" id="IPR039262">
    <property type="entry name" value="DTWD2/TAPT"/>
</dbReference>
<dbReference type="SMART" id="SM01144">
    <property type="entry name" value="DTW"/>
    <property type="match status" value="1"/>
</dbReference>
<evidence type="ECO:0000259" key="5">
    <source>
        <dbReference type="SMART" id="SM01144"/>
    </source>
</evidence>
<reference evidence="6 7" key="1">
    <citation type="journal article" date="2005" name="Int. J. Syst. Evol. Microbiol.">
        <title>Nitrincola lacisaponensis gen. nov., sp. nov., a novel alkaliphilic bacterium isolated from an alkaline, saline lake.</title>
        <authorList>
            <person name="Dimitriu P.A."/>
            <person name="Shukla S.K."/>
            <person name="Conradt J."/>
            <person name="Marquez M.C."/>
            <person name="Ventosa A."/>
            <person name="Maglia A."/>
            <person name="Peyton B.M."/>
            <person name="Pinkart H.C."/>
            <person name="Mormile M.R."/>
        </authorList>
    </citation>
    <scope>NUCLEOTIDE SEQUENCE [LARGE SCALE GENOMIC DNA]</scope>
    <source>
        <strain evidence="6 7">4CA</strain>
    </source>
</reference>
<dbReference type="EMBL" id="JMSZ01000034">
    <property type="protein sequence ID" value="KDE38854.1"/>
    <property type="molecule type" value="Genomic_DNA"/>
</dbReference>
<evidence type="ECO:0000256" key="3">
    <source>
        <dbReference type="ARBA" id="ARBA00022691"/>
    </source>
</evidence>
<dbReference type="InterPro" id="IPR005636">
    <property type="entry name" value="DTW"/>
</dbReference>
<evidence type="ECO:0000313" key="6">
    <source>
        <dbReference type="EMBL" id="KDE38854.1"/>
    </source>
</evidence>
<keyword evidence="3" id="KW-0949">S-adenosyl-L-methionine</keyword>
<dbReference type="Proteomes" id="UP000027318">
    <property type="component" value="Unassembled WGS sequence"/>
</dbReference>
<dbReference type="PANTHER" id="PTHR21392">
    <property type="entry name" value="TRNA-URIDINE AMINOCARBOXYPROPYLTRANSFERASE 2"/>
    <property type="match status" value="1"/>
</dbReference>
<gene>
    <name evidence="6" type="ORF">ADINL_2640</name>
</gene>
<dbReference type="OrthoDB" id="370626at2"/>
<keyword evidence="7" id="KW-1185">Reference proteome</keyword>
<dbReference type="STRING" id="267850.ADINL_2640"/>
<keyword evidence="2" id="KW-0808">Transferase</keyword>
<dbReference type="GO" id="GO:0016432">
    <property type="term" value="F:tRNA-uridine aminocarboxypropyltransferase activity"/>
    <property type="evidence" value="ECO:0007669"/>
    <property type="project" value="UniProtKB-EC"/>
</dbReference>
<evidence type="ECO:0000256" key="2">
    <source>
        <dbReference type="ARBA" id="ARBA00022679"/>
    </source>
</evidence>
<evidence type="ECO:0000256" key="4">
    <source>
        <dbReference type="ARBA" id="ARBA00022694"/>
    </source>
</evidence>
<dbReference type="GO" id="GO:0008033">
    <property type="term" value="P:tRNA processing"/>
    <property type="evidence" value="ECO:0007669"/>
    <property type="project" value="UniProtKB-KW"/>
</dbReference>
<dbReference type="AlphaFoldDB" id="A0A063XZF0"/>
<name>A0A063XZF0_9GAMM</name>
<keyword evidence="4" id="KW-0819">tRNA processing</keyword>
<feature type="domain" description="DTW" evidence="5">
    <location>
        <begin position="21"/>
        <end position="212"/>
    </location>
</feature>
<comment type="caution">
    <text evidence="6">The sequence shown here is derived from an EMBL/GenBank/DDBJ whole genome shotgun (WGS) entry which is preliminary data.</text>
</comment>
<dbReference type="PANTHER" id="PTHR21392:SF1">
    <property type="entry name" value="TRNA-URIDINE AMINOCARBOXYPROPYLTRANSFERASE"/>
    <property type="match status" value="1"/>
</dbReference>
<dbReference type="PATRIC" id="fig|267850.7.peg.2594"/>
<organism evidence="6 7">
    <name type="scientific">Nitrincola lacisaponensis</name>
    <dbReference type="NCBI Taxonomy" id="267850"/>
    <lineage>
        <taxon>Bacteria</taxon>
        <taxon>Pseudomonadati</taxon>
        <taxon>Pseudomonadota</taxon>
        <taxon>Gammaproteobacteria</taxon>
        <taxon>Oceanospirillales</taxon>
        <taxon>Oceanospirillaceae</taxon>
        <taxon>Nitrincola</taxon>
    </lineage>
</organism>
<protein>
    <recommendedName>
        <fullName evidence="1">tRNA-uridine aminocarboxypropyltransferase</fullName>
        <ecNumber evidence="1">2.5.1.25</ecNumber>
    </recommendedName>
</protein>
<sequence length="223" mass="25569">MRMPDVNPAFPRKPFNARGSKVSRCENCRLPETCCICSALRHTQAAADFWLLMHHNEFYKPSNTGRLILQSFPSAGISEWQRLSMATEFEVLLQQRPGDACLVFPEAPDYSHRMVRDVSELSARPLFIIPDGTWRQARRIFRHSAYLQDLPVIEPEVLQHSRYFLRKSDTEHHLCTAEVAVALLEQLGDREGAEVLMHNFRLFNEGYYASKGRNLQVAEAPPA</sequence>